<evidence type="ECO:0000313" key="3">
    <source>
        <dbReference type="EMBL" id="KAF4626343.1"/>
    </source>
</evidence>
<dbReference type="OrthoDB" id="3557569at2759"/>
<evidence type="ECO:0000259" key="2">
    <source>
        <dbReference type="Pfam" id="PF20150"/>
    </source>
</evidence>
<dbReference type="Proteomes" id="UP000566819">
    <property type="component" value="Unassembled WGS sequence"/>
</dbReference>
<evidence type="ECO:0000313" key="4">
    <source>
        <dbReference type="Proteomes" id="UP000566819"/>
    </source>
</evidence>
<feature type="domain" description="2EXR" evidence="2">
    <location>
        <begin position="197"/>
        <end position="279"/>
    </location>
</feature>
<dbReference type="InterPro" id="IPR045518">
    <property type="entry name" value="2EXR"/>
</dbReference>
<dbReference type="Pfam" id="PF20150">
    <property type="entry name" value="2EXR"/>
    <property type="match status" value="1"/>
</dbReference>
<sequence length="434" mass="49407">MATVSELDTINLHPIKGLRLNFIRVFESIRKDLRVKRIALSPNTVHLVFAAAPAGVINTLLLDLIHTLLDQSAAYVLRSRIADSALTKLTGDLRIFHRRLMSNQFDSGLAAALVQQIVYGEAHTPGWNDADVWYEIFQLLPRMVAAKPLTGSEIAILNEWSLPPIPASKGGIKQIRSSNDKADPQIDDRETSSHKSPFNFLPLELRNKIWRKALSNRNSIIELRFINRVVVPASGLPAVFHVNRESRVEAIRTSHSLCFFKNRPAIQNQMHILPERDILYLNSHYSELDDEEDADIHQDDETLALSLLAISLSDRHRAKIQYLAINMWEGFQLEAPERFITELARFTGLRTLIIVLKPPMKENKPIVRKQAFVFPTWESGGQEARAMVNHLYEVFCDAKERLPQWVEPAFDVVYLEEDQNNDADRWTLEAAGLT</sequence>
<accession>A0A8H4RCG1</accession>
<keyword evidence="4" id="KW-1185">Reference proteome</keyword>
<dbReference type="PANTHER" id="PTHR35910:SF6">
    <property type="entry name" value="2EXR DOMAIN-CONTAINING PROTEIN"/>
    <property type="match status" value="1"/>
</dbReference>
<feature type="compositionally biased region" description="Basic and acidic residues" evidence="1">
    <location>
        <begin position="178"/>
        <end position="193"/>
    </location>
</feature>
<protein>
    <recommendedName>
        <fullName evidence="2">2EXR domain-containing protein</fullName>
    </recommendedName>
</protein>
<feature type="region of interest" description="Disordered" evidence="1">
    <location>
        <begin position="171"/>
        <end position="194"/>
    </location>
</feature>
<organism evidence="3 4">
    <name type="scientific">Cudoniella acicularis</name>
    <dbReference type="NCBI Taxonomy" id="354080"/>
    <lineage>
        <taxon>Eukaryota</taxon>
        <taxon>Fungi</taxon>
        <taxon>Dikarya</taxon>
        <taxon>Ascomycota</taxon>
        <taxon>Pezizomycotina</taxon>
        <taxon>Leotiomycetes</taxon>
        <taxon>Helotiales</taxon>
        <taxon>Tricladiaceae</taxon>
        <taxon>Cudoniella</taxon>
    </lineage>
</organism>
<proteinExistence type="predicted"/>
<dbReference type="AlphaFoldDB" id="A0A8H4RCG1"/>
<evidence type="ECO:0000256" key="1">
    <source>
        <dbReference type="SAM" id="MobiDB-lite"/>
    </source>
</evidence>
<gene>
    <name evidence="3" type="ORF">G7Y89_g11819</name>
</gene>
<dbReference type="EMBL" id="JAAMPI010001171">
    <property type="protein sequence ID" value="KAF4626343.1"/>
    <property type="molecule type" value="Genomic_DNA"/>
</dbReference>
<name>A0A8H4RCG1_9HELO</name>
<reference evidence="3 4" key="1">
    <citation type="submission" date="2020-03" db="EMBL/GenBank/DDBJ databases">
        <title>Draft Genome Sequence of Cudoniella acicularis.</title>
        <authorList>
            <person name="Buettner E."/>
            <person name="Kellner H."/>
        </authorList>
    </citation>
    <scope>NUCLEOTIDE SEQUENCE [LARGE SCALE GENOMIC DNA]</scope>
    <source>
        <strain evidence="3 4">DSM 108380</strain>
    </source>
</reference>
<dbReference type="PANTHER" id="PTHR35910">
    <property type="entry name" value="2EXR DOMAIN-CONTAINING PROTEIN"/>
    <property type="match status" value="1"/>
</dbReference>
<comment type="caution">
    <text evidence="3">The sequence shown here is derived from an EMBL/GenBank/DDBJ whole genome shotgun (WGS) entry which is preliminary data.</text>
</comment>